<name>A0A3N1HLX7_9ACTN</name>
<dbReference type="EMBL" id="RJKN01000004">
    <property type="protein sequence ID" value="ROP43322.1"/>
    <property type="molecule type" value="Genomic_DNA"/>
</dbReference>
<accession>A0A3N1HLX7</accession>
<reference evidence="3 4" key="1">
    <citation type="journal article" date="2015" name="Stand. Genomic Sci.">
        <title>Genomic Encyclopedia of Bacterial and Archaeal Type Strains, Phase III: the genomes of soil and plant-associated and newly described type strains.</title>
        <authorList>
            <person name="Whitman W.B."/>
            <person name="Woyke T."/>
            <person name="Klenk H.P."/>
            <person name="Zhou Y."/>
            <person name="Lilburn T.G."/>
            <person name="Beck B.J."/>
            <person name="De Vos P."/>
            <person name="Vandamme P."/>
            <person name="Eisen J.A."/>
            <person name="Garrity G."/>
            <person name="Hugenholtz P."/>
            <person name="Kyrpides N.C."/>
        </authorList>
    </citation>
    <scope>NUCLEOTIDE SEQUENCE [LARGE SCALE GENOMIC DNA]</scope>
    <source>
        <strain evidence="3 4">CECT 7306</strain>
    </source>
</reference>
<dbReference type="RefSeq" id="WP_158674257.1">
    <property type="nucleotide sequence ID" value="NZ_RJKN01000004.1"/>
</dbReference>
<dbReference type="InParanoid" id="A0A3N1HLX7"/>
<evidence type="ECO:0000313" key="3">
    <source>
        <dbReference type="EMBL" id="ROP43322.1"/>
    </source>
</evidence>
<feature type="compositionally biased region" description="Low complexity" evidence="1">
    <location>
        <begin position="36"/>
        <end position="64"/>
    </location>
</feature>
<evidence type="ECO:0000256" key="1">
    <source>
        <dbReference type="SAM" id="MobiDB-lite"/>
    </source>
</evidence>
<gene>
    <name evidence="3" type="ORF">EDC03_1925</name>
</gene>
<organism evidence="3 4">
    <name type="scientific">Pseudokineococcus lusitanus</name>
    <dbReference type="NCBI Taxonomy" id="763993"/>
    <lineage>
        <taxon>Bacteria</taxon>
        <taxon>Bacillati</taxon>
        <taxon>Actinomycetota</taxon>
        <taxon>Actinomycetes</taxon>
        <taxon>Kineosporiales</taxon>
        <taxon>Kineosporiaceae</taxon>
        <taxon>Pseudokineococcus</taxon>
    </lineage>
</organism>
<proteinExistence type="predicted"/>
<dbReference type="OrthoDB" id="5185047at2"/>
<protein>
    <recommendedName>
        <fullName evidence="5">Mce-associated membrane protein</fullName>
    </recommendedName>
</protein>
<keyword evidence="2" id="KW-0732">Signal</keyword>
<comment type="caution">
    <text evidence="3">The sequence shown here is derived from an EMBL/GenBank/DDBJ whole genome shotgun (WGS) entry which is preliminary data.</text>
</comment>
<feature type="region of interest" description="Disordered" evidence="1">
    <location>
        <begin position="32"/>
        <end position="74"/>
    </location>
</feature>
<feature type="chain" id="PRO_5018100050" description="Mce-associated membrane protein" evidence="2">
    <location>
        <begin position="22"/>
        <end position="218"/>
    </location>
</feature>
<dbReference type="PROSITE" id="PS51257">
    <property type="entry name" value="PROKAR_LIPOPROTEIN"/>
    <property type="match status" value="1"/>
</dbReference>
<dbReference type="Proteomes" id="UP000276232">
    <property type="component" value="Unassembled WGS sequence"/>
</dbReference>
<evidence type="ECO:0000256" key="2">
    <source>
        <dbReference type="SAM" id="SignalP"/>
    </source>
</evidence>
<feature type="signal peptide" evidence="2">
    <location>
        <begin position="1"/>
        <end position="21"/>
    </location>
</feature>
<evidence type="ECO:0008006" key="5">
    <source>
        <dbReference type="Google" id="ProtNLM"/>
    </source>
</evidence>
<evidence type="ECO:0000313" key="4">
    <source>
        <dbReference type="Proteomes" id="UP000276232"/>
    </source>
</evidence>
<dbReference type="AlphaFoldDB" id="A0A3N1HLX7"/>
<keyword evidence="4" id="KW-1185">Reference proteome</keyword>
<sequence length="218" mass="21755">MTPARGRAVRALLGVPLLALALAGCTDEPAPEVVVPSGTTTPAPSASAPPTTGGSPEPSGPVTSASTTAPPADDAGVEVVAEPPEDPAARAVFDAYVAFWTEDVAVLADPARPLGTLEALTAEPQRQRTLAFVAAQRAEGLAYRGTVVLDPQVAGTPTDVVVLTDCLDDSGLVAVDADGAAAEGTGGARVAYDAVLTAEDGRWQVSDLRASEGDAGCG</sequence>